<feature type="chain" id="PRO_5009302487" evidence="1">
    <location>
        <begin position="27"/>
        <end position="301"/>
    </location>
</feature>
<protein>
    <submittedName>
        <fullName evidence="2">MetA-pathway of phenol degradation</fullName>
    </submittedName>
</protein>
<feature type="signal peptide" evidence="1">
    <location>
        <begin position="1"/>
        <end position="26"/>
    </location>
</feature>
<dbReference type="EMBL" id="FOSL01000008">
    <property type="protein sequence ID" value="SFK55306.1"/>
    <property type="molecule type" value="Genomic_DNA"/>
</dbReference>
<reference evidence="2 3" key="1">
    <citation type="submission" date="2016-10" db="EMBL/GenBank/DDBJ databases">
        <authorList>
            <person name="Varghese N."/>
            <person name="Submissions S."/>
        </authorList>
    </citation>
    <scope>NUCLEOTIDE SEQUENCE [LARGE SCALE GENOMIC DNA]</scope>
    <source>
        <strain evidence="2 3">DSM 21822</strain>
    </source>
</reference>
<dbReference type="InterPro" id="IPR025737">
    <property type="entry name" value="FApF"/>
</dbReference>
<gene>
    <name evidence="2" type="ORF">SAMN04488498_10848</name>
</gene>
<evidence type="ECO:0000313" key="2">
    <source>
        <dbReference type="EMBL" id="SFK55306.1"/>
    </source>
</evidence>
<keyword evidence="1" id="KW-0732">Signal</keyword>
<evidence type="ECO:0000313" key="3">
    <source>
        <dbReference type="Proteomes" id="UP000323300"/>
    </source>
</evidence>
<keyword evidence="3" id="KW-1185">Reference proteome</keyword>
<name>A0A1I4AHQ3_9HYPH</name>
<dbReference type="AlphaFoldDB" id="A0A1I4AHQ3"/>
<proteinExistence type="predicted"/>
<accession>A0A1I4AHQ3</accession>
<dbReference type="Pfam" id="PF13557">
    <property type="entry name" value="Phenol_MetA_deg"/>
    <property type="match status" value="1"/>
</dbReference>
<dbReference type="OrthoDB" id="109533at2"/>
<organism evidence="2 3">
    <name type="scientific">Neomesorhizobium albiziae</name>
    <dbReference type="NCBI Taxonomy" id="335020"/>
    <lineage>
        <taxon>Bacteria</taxon>
        <taxon>Pseudomonadati</taxon>
        <taxon>Pseudomonadota</taxon>
        <taxon>Alphaproteobacteria</taxon>
        <taxon>Hyphomicrobiales</taxon>
        <taxon>Phyllobacteriaceae</taxon>
        <taxon>Neomesorhizobium</taxon>
    </lineage>
</organism>
<sequence length="301" mass="32515">MTVGLKRKLAGLGAATLALVPTGTLADGARDWISVPVDMNFLYVYYTYSNAEASIDSNLPIDGASVDASVPIVRYARSFDLGGRVGGIQLIAPYGFIDARLDGTSLETSTDGIGDIMGIFVANIYGAPALSKEQFAKWKPEQYLTASLAVTAPTGKYDADKMLNVGKNRWVFKPQLSWGQPYDRGALLAVNANVQIFTDNDEYHGSSVLEQDALFSIEAHYSQNLTKAFWLSADAFYSYGGETSVDGVEQDNLQSTLKLGVSGSFNFTPVDAVTVAFNSTVAKRDSTPSAQTFSINYNRAW</sequence>
<evidence type="ECO:0000256" key="1">
    <source>
        <dbReference type="SAM" id="SignalP"/>
    </source>
</evidence>
<dbReference type="Proteomes" id="UP000323300">
    <property type="component" value="Unassembled WGS sequence"/>
</dbReference>
<dbReference type="RefSeq" id="WP_149760872.1">
    <property type="nucleotide sequence ID" value="NZ_BSPE01000048.1"/>
</dbReference>